<evidence type="ECO:0000259" key="7">
    <source>
        <dbReference type="Pfam" id="PF21885"/>
    </source>
</evidence>
<organism evidence="8 9">
    <name type="scientific">Rhynocoris fuscipes</name>
    <dbReference type="NCBI Taxonomy" id="488301"/>
    <lineage>
        <taxon>Eukaryota</taxon>
        <taxon>Metazoa</taxon>
        <taxon>Ecdysozoa</taxon>
        <taxon>Arthropoda</taxon>
        <taxon>Hexapoda</taxon>
        <taxon>Insecta</taxon>
        <taxon>Pterygota</taxon>
        <taxon>Neoptera</taxon>
        <taxon>Paraneoptera</taxon>
        <taxon>Hemiptera</taxon>
        <taxon>Heteroptera</taxon>
        <taxon>Panheteroptera</taxon>
        <taxon>Cimicomorpha</taxon>
        <taxon>Reduviidae</taxon>
        <taxon>Harpactorinae</taxon>
        <taxon>Harpactorini</taxon>
        <taxon>Rhynocoris</taxon>
    </lineage>
</organism>
<feature type="transmembrane region" description="Helical" evidence="5">
    <location>
        <begin position="465"/>
        <end position="484"/>
    </location>
</feature>
<dbReference type="Pfam" id="PF21885">
    <property type="entry name" value="TMEM181_GOLD"/>
    <property type="match status" value="1"/>
</dbReference>
<dbReference type="InterPro" id="IPR047843">
    <property type="entry name" value="WLS-like_TM"/>
</dbReference>
<evidence type="ECO:0000256" key="1">
    <source>
        <dbReference type="ARBA" id="ARBA00004141"/>
    </source>
</evidence>
<name>A0AAW1D6F2_9HEMI</name>
<dbReference type="Proteomes" id="UP001461498">
    <property type="component" value="Unassembled WGS sequence"/>
</dbReference>
<dbReference type="InterPro" id="IPR054077">
    <property type="entry name" value="TMEM181_GOLD"/>
</dbReference>
<reference evidence="8 9" key="1">
    <citation type="submission" date="2022-12" db="EMBL/GenBank/DDBJ databases">
        <title>Chromosome-level genome assembly of true bugs.</title>
        <authorList>
            <person name="Ma L."/>
            <person name="Li H."/>
        </authorList>
    </citation>
    <scope>NUCLEOTIDE SEQUENCE [LARGE SCALE GENOMIC DNA]</scope>
    <source>
        <strain evidence="8">Lab_2022b</strain>
    </source>
</reference>
<keyword evidence="2 5" id="KW-0812">Transmembrane</keyword>
<evidence type="ECO:0000256" key="2">
    <source>
        <dbReference type="ARBA" id="ARBA00022692"/>
    </source>
</evidence>
<dbReference type="EMBL" id="JAPXFL010000006">
    <property type="protein sequence ID" value="KAK9505643.1"/>
    <property type="molecule type" value="Genomic_DNA"/>
</dbReference>
<keyword evidence="9" id="KW-1185">Reference proteome</keyword>
<evidence type="ECO:0000256" key="4">
    <source>
        <dbReference type="ARBA" id="ARBA00023136"/>
    </source>
</evidence>
<comment type="caution">
    <text evidence="8">The sequence shown here is derived from an EMBL/GenBank/DDBJ whole genome shotgun (WGS) entry which is preliminary data.</text>
</comment>
<protein>
    <recommendedName>
        <fullName evidence="10">Transmembrane protein 181</fullName>
    </recommendedName>
</protein>
<dbReference type="GO" id="GO:0015643">
    <property type="term" value="F:toxic substance binding"/>
    <property type="evidence" value="ECO:0007669"/>
    <property type="project" value="InterPro"/>
</dbReference>
<dbReference type="AlphaFoldDB" id="A0AAW1D6F2"/>
<feature type="transmembrane region" description="Helical" evidence="5">
    <location>
        <begin position="343"/>
        <end position="362"/>
    </location>
</feature>
<evidence type="ECO:0000256" key="3">
    <source>
        <dbReference type="ARBA" id="ARBA00022989"/>
    </source>
</evidence>
<proteinExistence type="predicted"/>
<accession>A0AAW1D6F2</accession>
<dbReference type="PANTHER" id="PTHR31918">
    <property type="entry name" value="TRANSMEMBRANE PROTEIN 181"/>
    <property type="match status" value="1"/>
</dbReference>
<keyword evidence="3 5" id="KW-1133">Transmembrane helix</keyword>
<evidence type="ECO:0000313" key="8">
    <source>
        <dbReference type="EMBL" id="KAK9505643.1"/>
    </source>
</evidence>
<comment type="subcellular location">
    <subcellularLocation>
        <location evidence="1">Membrane</location>
        <topology evidence="1">Multi-pass membrane protein</topology>
    </subcellularLocation>
</comment>
<keyword evidence="4 5" id="KW-0472">Membrane</keyword>
<evidence type="ECO:0000259" key="6">
    <source>
        <dbReference type="Pfam" id="PF06664"/>
    </source>
</evidence>
<dbReference type="InterPro" id="IPR040416">
    <property type="entry name" value="TMEM181"/>
</dbReference>
<feature type="domain" description="TMEM181 GOLD" evidence="7">
    <location>
        <begin position="116"/>
        <end position="234"/>
    </location>
</feature>
<evidence type="ECO:0008006" key="10">
    <source>
        <dbReference type="Google" id="ProtNLM"/>
    </source>
</evidence>
<dbReference type="GO" id="GO:0016020">
    <property type="term" value="C:membrane"/>
    <property type="evidence" value="ECO:0007669"/>
    <property type="project" value="UniProtKB-SubCell"/>
</dbReference>
<dbReference type="PANTHER" id="PTHR31918:SF1">
    <property type="entry name" value="TRANSMEMBRANE PROTEIN 181"/>
    <property type="match status" value="1"/>
</dbReference>
<feature type="transmembrane region" description="Helical" evidence="5">
    <location>
        <begin position="282"/>
        <end position="304"/>
    </location>
</feature>
<feature type="transmembrane region" description="Helical" evidence="5">
    <location>
        <begin position="423"/>
        <end position="445"/>
    </location>
</feature>
<evidence type="ECO:0000256" key="5">
    <source>
        <dbReference type="SAM" id="Phobius"/>
    </source>
</evidence>
<evidence type="ECO:0000313" key="9">
    <source>
        <dbReference type="Proteomes" id="UP001461498"/>
    </source>
</evidence>
<feature type="transmembrane region" description="Helical" evidence="5">
    <location>
        <begin position="243"/>
        <end position="261"/>
    </location>
</feature>
<sequence length="535" mass="62739">MFFCFLIYPIIDIKNYINFDNIYFLLTTKKFKFRPEKIMPFYLVNTSKDMNPRPSVQMRLYSMHKREFVMVFLGFYVCFGLAVFIGLAGPPITITTSVKGTEILHKQNISGEIHSGPFILSSPAMSTYNQQLWVIAVVKTQNADDDILDKSFHVSVAIDALTTDHKSVTLLHSDKAHNRTHHLRCQGQTCEQVTILHIEFLDYTHYILKVYFYGLETFHQRYNIKEVTFYFKSYNPGFTQIEIWFRFIFLLATFCISCWFAHTLRKFPIFDWSIEQKWMSCMLPLLLLYNNPIFPLTFLVNSWIPGMFDALFQASFLCGLLLFWICMYHGLRQTERRFLTFYLPKLVIIGPLWFSAVTLATWQKANELQDPTYSYKLDSSNFYNFKILFFVCIGIYIIYLLCLILRAYSELRLMPFFDMRLKFLTLLMLIVIAFSIAITVMRFGIGVLEDNFVSELSTTYTSSAQFMSFYGLLNFYMYTMAYVYSPSKKTVFDTSITKDNPAFSMINDSDEDVIYGSDEESRQPLNRSHNEDDSD</sequence>
<dbReference type="Pfam" id="PF06664">
    <property type="entry name" value="WLS-like_TM"/>
    <property type="match status" value="1"/>
</dbReference>
<feature type="domain" description="Wntless-like transmembrane" evidence="6">
    <location>
        <begin position="235"/>
        <end position="488"/>
    </location>
</feature>
<feature type="transmembrane region" description="Helical" evidence="5">
    <location>
        <begin position="68"/>
        <end position="89"/>
    </location>
</feature>
<feature type="transmembrane region" description="Helical" evidence="5">
    <location>
        <begin position="382"/>
        <end position="402"/>
    </location>
</feature>
<gene>
    <name evidence="8" type="ORF">O3M35_009646</name>
</gene>
<feature type="transmembrane region" description="Helical" evidence="5">
    <location>
        <begin position="310"/>
        <end position="331"/>
    </location>
</feature>